<protein>
    <submittedName>
        <fullName evidence="1">Uncharacterized protein</fullName>
    </submittedName>
</protein>
<keyword evidence="2" id="KW-1185">Reference proteome</keyword>
<dbReference type="RefSeq" id="WP_141287840.1">
    <property type="nucleotide sequence ID" value="NZ_BAAAEW010000011.1"/>
</dbReference>
<sequence>MEPSHLYLLTVSVTTATDGSGSEQGNVEPHDAAIKKDNTLMVYTLTTEGYEFCPDDPLLFDTPSGQFPYQPWLLSATELALFNKATKKGDHPYHVYVRKVGTTDRLPIDPMIQNEGKP</sequence>
<name>A0ABP3V8P8_9BURK</name>
<accession>A0ABP3V8P8</accession>
<comment type="caution">
    <text evidence="1">The sequence shown here is derived from an EMBL/GenBank/DDBJ whole genome shotgun (WGS) entry which is preliminary data.</text>
</comment>
<dbReference type="Proteomes" id="UP001500279">
    <property type="component" value="Unassembled WGS sequence"/>
</dbReference>
<proteinExistence type="predicted"/>
<reference evidence="2" key="1">
    <citation type="journal article" date="2019" name="Int. J. Syst. Evol. Microbiol.">
        <title>The Global Catalogue of Microorganisms (GCM) 10K type strain sequencing project: providing services to taxonomists for standard genome sequencing and annotation.</title>
        <authorList>
            <consortium name="The Broad Institute Genomics Platform"/>
            <consortium name="The Broad Institute Genome Sequencing Center for Infectious Disease"/>
            <person name="Wu L."/>
            <person name="Ma J."/>
        </authorList>
    </citation>
    <scope>NUCLEOTIDE SEQUENCE [LARGE SCALE GENOMIC DNA]</scope>
    <source>
        <strain evidence="2">JCM 15503</strain>
    </source>
</reference>
<gene>
    <name evidence="1" type="ORF">GCM10009107_20850</name>
</gene>
<evidence type="ECO:0000313" key="2">
    <source>
        <dbReference type="Proteomes" id="UP001500279"/>
    </source>
</evidence>
<organism evidence="1 2">
    <name type="scientific">Ideonella azotifigens</name>
    <dbReference type="NCBI Taxonomy" id="513160"/>
    <lineage>
        <taxon>Bacteria</taxon>
        <taxon>Pseudomonadati</taxon>
        <taxon>Pseudomonadota</taxon>
        <taxon>Betaproteobacteria</taxon>
        <taxon>Burkholderiales</taxon>
        <taxon>Sphaerotilaceae</taxon>
        <taxon>Ideonella</taxon>
    </lineage>
</organism>
<evidence type="ECO:0000313" key="1">
    <source>
        <dbReference type="EMBL" id="GAA0749845.1"/>
    </source>
</evidence>
<dbReference type="EMBL" id="BAAAEW010000011">
    <property type="protein sequence ID" value="GAA0749845.1"/>
    <property type="molecule type" value="Genomic_DNA"/>
</dbReference>